<reference evidence="3" key="1">
    <citation type="submission" date="2017-01" db="EMBL/GenBank/DDBJ databases">
        <title>Genome Analysis of Deinococcus marmoris KOPRI26562.</title>
        <authorList>
            <person name="Kim J.H."/>
            <person name="Oh H.-M."/>
        </authorList>
    </citation>
    <scope>NUCLEOTIDE SEQUENCE [LARGE SCALE GENOMIC DNA]</scope>
    <source>
        <strain evidence="3">PAMC 26633</strain>
    </source>
</reference>
<keyword evidence="1" id="KW-0732">Signal</keyword>
<protein>
    <recommendedName>
        <fullName evidence="4">Lipoprotein</fullName>
    </recommendedName>
</protein>
<dbReference type="AlphaFoldDB" id="A0A226X702"/>
<sequence length="45" mass="5076">MKIFAFFLMMAFPFAVSAATACNQIRTDCRYFIDNAGALVHREAD</sequence>
<feature type="chain" id="PRO_5012782191" description="Lipoprotein" evidence="1">
    <location>
        <begin position="19"/>
        <end position="45"/>
    </location>
</feature>
<evidence type="ECO:0000313" key="2">
    <source>
        <dbReference type="EMBL" id="OXC78919.1"/>
    </source>
</evidence>
<dbReference type="PROSITE" id="PS51257">
    <property type="entry name" value="PROKAR_LIPOPROTEIN"/>
    <property type="match status" value="1"/>
</dbReference>
<comment type="caution">
    <text evidence="2">The sequence shown here is derived from an EMBL/GenBank/DDBJ whole genome shotgun (WGS) entry which is preliminary data.</text>
</comment>
<evidence type="ECO:0008006" key="4">
    <source>
        <dbReference type="Google" id="ProtNLM"/>
    </source>
</evidence>
<organism evidence="2 3">
    <name type="scientific">Caballeronia sordidicola</name>
    <name type="common">Burkholderia sordidicola</name>
    <dbReference type="NCBI Taxonomy" id="196367"/>
    <lineage>
        <taxon>Bacteria</taxon>
        <taxon>Pseudomonadati</taxon>
        <taxon>Pseudomonadota</taxon>
        <taxon>Betaproteobacteria</taxon>
        <taxon>Burkholderiales</taxon>
        <taxon>Burkholderiaceae</taxon>
        <taxon>Caballeronia</taxon>
    </lineage>
</organism>
<feature type="signal peptide" evidence="1">
    <location>
        <begin position="1"/>
        <end position="18"/>
    </location>
</feature>
<evidence type="ECO:0000313" key="3">
    <source>
        <dbReference type="Proteomes" id="UP000214720"/>
    </source>
</evidence>
<gene>
    <name evidence="2" type="ORF">BSU04_09700</name>
</gene>
<accession>A0A226X702</accession>
<evidence type="ECO:0000256" key="1">
    <source>
        <dbReference type="SAM" id="SignalP"/>
    </source>
</evidence>
<dbReference type="EMBL" id="MTHB01000049">
    <property type="protein sequence ID" value="OXC78919.1"/>
    <property type="molecule type" value="Genomic_DNA"/>
</dbReference>
<proteinExistence type="predicted"/>
<dbReference type="RefSeq" id="WP_179258257.1">
    <property type="nucleotide sequence ID" value="NZ_MTHB01000049.1"/>
</dbReference>
<name>A0A226X702_CABSO</name>
<dbReference type="Proteomes" id="UP000214720">
    <property type="component" value="Unassembled WGS sequence"/>
</dbReference>